<accession>A0A6S7AIL3</accession>
<organism evidence="4 5">
    <name type="scientific">Achromobacter deleyi</name>
    <dbReference type="NCBI Taxonomy" id="1353891"/>
    <lineage>
        <taxon>Bacteria</taxon>
        <taxon>Pseudomonadati</taxon>
        <taxon>Pseudomonadota</taxon>
        <taxon>Betaproteobacteria</taxon>
        <taxon>Burkholderiales</taxon>
        <taxon>Alcaligenaceae</taxon>
        <taxon>Achromobacter</taxon>
    </lineage>
</organism>
<evidence type="ECO:0000259" key="3">
    <source>
        <dbReference type="Pfam" id="PF00724"/>
    </source>
</evidence>
<dbReference type="Gene3D" id="3.20.20.70">
    <property type="entry name" value="Aldolase class I"/>
    <property type="match status" value="1"/>
</dbReference>
<dbReference type="Pfam" id="PF00724">
    <property type="entry name" value="Oxidored_FMN"/>
    <property type="match status" value="1"/>
</dbReference>
<dbReference type="RefSeq" id="WP_175193521.1">
    <property type="nucleotide sequence ID" value="NZ_CADIJO010000014.1"/>
</dbReference>
<evidence type="ECO:0000313" key="4">
    <source>
        <dbReference type="EMBL" id="CAB3721254.1"/>
    </source>
</evidence>
<dbReference type="AlphaFoldDB" id="A0A6S7AIL3"/>
<dbReference type="CDD" id="cd02803">
    <property type="entry name" value="OYE_like_FMN_family"/>
    <property type="match status" value="1"/>
</dbReference>
<dbReference type="EC" id="1.-.-.-" evidence="4"/>
<dbReference type="PANTHER" id="PTHR43656">
    <property type="entry name" value="BINDING OXIDOREDUCTASE, PUTATIVE (AFU_ORTHOLOGUE AFUA_2G08260)-RELATED"/>
    <property type="match status" value="1"/>
</dbReference>
<dbReference type="EMBL" id="CADIJO010000014">
    <property type="protein sequence ID" value="CAB3721254.1"/>
    <property type="molecule type" value="Genomic_DNA"/>
</dbReference>
<dbReference type="InterPro" id="IPR051799">
    <property type="entry name" value="NADH_flavin_oxidoreductase"/>
</dbReference>
<evidence type="ECO:0000256" key="1">
    <source>
        <dbReference type="ARBA" id="ARBA00022630"/>
    </source>
</evidence>
<name>A0A6S7AIL3_9BURK</name>
<keyword evidence="2 4" id="KW-0560">Oxidoreductase</keyword>
<dbReference type="GO" id="GO:0016491">
    <property type="term" value="F:oxidoreductase activity"/>
    <property type="evidence" value="ECO:0007669"/>
    <property type="project" value="UniProtKB-KW"/>
</dbReference>
<dbReference type="InterPro" id="IPR001155">
    <property type="entry name" value="OxRdtase_FMN_N"/>
</dbReference>
<dbReference type="InterPro" id="IPR013785">
    <property type="entry name" value="Aldolase_TIM"/>
</dbReference>
<keyword evidence="1" id="KW-0285">Flavoprotein</keyword>
<evidence type="ECO:0000313" key="5">
    <source>
        <dbReference type="Proteomes" id="UP000494111"/>
    </source>
</evidence>
<sequence length="370" mass="39093">MATSTLYDPVAIGALRLANRLAVAPMTRVSALADGRATAQMADYYGDFAAGGFGLVITEGVYTDQAYAQGYLLQPGLADNAQRDAWRPVVDRVHASGGRIIAQLMHAGAISQGNPHRPNAKGPSAVQPKGMQMSFYRGEGAYRLPEALSLAEVNDAVAAFAQAALRAKAAGFDGVELHGANGYLLDQFLTDYTNQRTDGYGGGLAHRLRLGVETIQAVRRAVGADFTVGYRVSQGKVNDFTHKWAGGEPEAALIFKTLSAAGIDYLHTTEFEAWQPAFGAGPSLAALARQHGTVPVIANGALHTPSEAVGMVDRGEADLVSLGRGALTHADWPHRLRNGLVLQAFDRALLSPIADLANAERLRGGPRTPA</sequence>
<evidence type="ECO:0000256" key="2">
    <source>
        <dbReference type="ARBA" id="ARBA00023002"/>
    </source>
</evidence>
<dbReference type="Proteomes" id="UP000494111">
    <property type="component" value="Unassembled WGS sequence"/>
</dbReference>
<feature type="domain" description="NADH:flavin oxidoreductase/NADH oxidase N-terminal" evidence="3">
    <location>
        <begin position="6"/>
        <end position="341"/>
    </location>
</feature>
<dbReference type="PANTHER" id="PTHR43656:SF2">
    <property type="entry name" value="BINDING OXIDOREDUCTASE, PUTATIVE (AFU_ORTHOLOGUE AFUA_2G08260)-RELATED"/>
    <property type="match status" value="1"/>
</dbReference>
<protein>
    <submittedName>
        <fullName evidence="4">NADH oxidase</fullName>
        <ecNumber evidence="4">1.-.-.-</ecNumber>
    </submittedName>
</protein>
<dbReference type="GO" id="GO:0010181">
    <property type="term" value="F:FMN binding"/>
    <property type="evidence" value="ECO:0007669"/>
    <property type="project" value="InterPro"/>
</dbReference>
<proteinExistence type="predicted"/>
<gene>
    <name evidence="4" type="ORF">LMG3458_03979</name>
</gene>
<dbReference type="SUPFAM" id="SSF51395">
    <property type="entry name" value="FMN-linked oxidoreductases"/>
    <property type="match status" value="1"/>
</dbReference>
<reference evidence="4 5" key="1">
    <citation type="submission" date="2020-04" db="EMBL/GenBank/DDBJ databases">
        <authorList>
            <person name="De Canck E."/>
        </authorList>
    </citation>
    <scope>NUCLEOTIDE SEQUENCE [LARGE SCALE GENOMIC DNA]</scope>
    <source>
        <strain evidence="4 5">LMG 3458</strain>
    </source>
</reference>